<name>A0A5N7B885_9EURO</name>
<evidence type="ECO:0000256" key="1">
    <source>
        <dbReference type="SAM" id="MobiDB-lite"/>
    </source>
</evidence>
<accession>A0A5N7B885</accession>
<reference evidence="2 3" key="1">
    <citation type="submission" date="2019-04" db="EMBL/GenBank/DDBJ databases">
        <title>Friends and foes A comparative genomics studyof 23 Aspergillus species from section Flavi.</title>
        <authorList>
            <consortium name="DOE Joint Genome Institute"/>
            <person name="Kjaerbolling I."/>
            <person name="Vesth T."/>
            <person name="Frisvad J.C."/>
            <person name="Nybo J.L."/>
            <person name="Theobald S."/>
            <person name="Kildgaard S."/>
            <person name="Isbrandt T."/>
            <person name="Kuo A."/>
            <person name="Sato A."/>
            <person name="Lyhne E.K."/>
            <person name="Kogle M.E."/>
            <person name="Wiebenga A."/>
            <person name="Kun R.S."/>
            <person name="Lubbers R.J."/>
            <person name="Makela M.R."/>
            <person name="Barry K."/>
            <person name="Chovatia M."/>
            <person name="Clum A."/>
            <person name="Daum C."/>
            <person name="Haridas S."/>
            <person name="He G."/>
            <person name="LaButti K."/>
            <person name="Lipzen A."/>
            <person name="Mondo S."/>
            <person name="Riley R."/>
            <person name="Salamov A."/>
            <person name="Simmons B.A."/>
            <person name="Magnuson J.K."/>
            <person name="Henrissat B."/>
            <person name="Mortensen U.H."/>
            <person name="Larsen T.O."/>
            <person name="Devries R.P."/>
            <person name="Grigoriev I.V."/>
            <person name="Machida M."/>
            <person name="Baker S.E."/>
            <person name="Andersen M.R."/>
        </authorList>
    </citation>
    <scope>NUCLEOTIDE SEQUENCE [LARGE SCALE GENOMIC DNA]</scope>
    <source>
        <strain evidence="2 3">IBT 29228</strain>
    </source>
</reference>
<sequence>MATQMNSFAWRLKIEFSGSAFHAAQAEPVRPSTQDSQSASTHSHTPQLRKQPEPLAPNYPRLRYRIRSTDSPHTGTITSLRVLQDLIFNIYMEDGWDLDLRLQYIRFTIPLRDPSTSDELALMKNYTGPGAYMLSNVRFNPLVTLIENDEGVNTELVINLMPRAVGRNARPPDVNLINCTELSFILSGVMINNYGELWPDISFKGKVKEKYTESEEEHTPSTIDEVEIGPERSAPKTMKETRAAFLKSAALP</sequence>
<feature type="compositionally biased region" description="Basic and acidic residues" evidence="1">
    <location>
        <begin position="229"/>
        <end position="241"/>
    </location>
</feature>
<proteinExistence type="predicted"/>
<evidence type="ECO:0000313" key="3">
    <source>
        <dbReference type="Proteomes" id="UP000326198"/>
    </source>
</evidence>
<dbReference type="EMBL" id="ML736215">
    <property type="protein sequence ID" value="KAE8377957.1"/>
    <property type="molecule type" value="Genomic_DNA"/>
</dbReference>
<protein>
    <submittedName>
        <fullName evidence="2">Uncharacterized protein</fullName>
    </submittedName>
</protein>
<organism evidence="2 3">
    <name type="scientific">Aspergillus bertholletiae</name>
    <dbReference type="NCBI Taxonomy" id="1226010"/>
    <lineage>
        <taxon>Eukaryota</taxon>
        <taxon>Fungi</taxon>
        <taxon>Dikarya</taxon>
        <taxon>Ascomycota</taxon>
        <taxon>Pezizomycotina</taxon>
        <taxon>Eurotiomycetes</taxon>
        <taxon>Eurotiomycetidae</taxon>
        <taxon>Eurotiales</taxon>
        <taxon>Aspergillaceae</taxon>
        <taxon>Aspergillus</taxon>
        <taxon>Aspergillus subgen. Circumdati</taxon>
    </lineage>
</organism>
<dbReference type="AlphaFoldDB" id="A0A5N7B885"/>
<dbReference type="OrthoDB" id="3029913at2759"/>
<keyword evidence="3" id="KW-1185">Reference proteome</keyword>
<evidence type="ECO:0000313" key="2">
    <source>
        <dbReference type="EMBL" id="KAE8377957.1"/>
    </source>
</evidence>
<feature type="region of interest" description="Disordered" evidence="1">
    <location>
        <begin position="25"/>
        <end position="59"/>
    </location>
</feature>
<dbReference type="Proteomes" id="UP000326198">
    <property type="component" value="Unassembled WGS sequence"/>
</dbReference>
<feature type="region of interest" description="Disordered" evidence="1">
    <location>
        <begin position="212"/>
        <end position="241"/>
    </location>
</feature>
<feature type="compositionally biased region" description="Polar residues" evidence="1">
    <location>
        <begin position="31"/>
        <end position="48"/>
    </location>
</feature>
<gene>
    <name evidence="2" type="ORF">BDV26DRAFT_292688</name>
</gene>